<proteinExistence type="predicted"/>
<evidence type="ECO:0008006" key="4">
    <source>
        <dbReference type="Google" id="ProtNLM"/>
    </source>
</evidence>
<reference evidence="2" key="1">
    <citation type="submission" date="2021-02" db="EMBL/GenBank/DDBJ databases">
        <authorList>
            <person name="Dougan E. K."/>
            <person name="Rhodes N."/>
            <person name="Thang M."/>
            <person name="Chan C."/>
        </authorList>
    </citation>
    <scope>NUCLEOTIDE SEQUENCE</scope>
</reference>
<dbReference type="AlphaFoldDB" id="A0A813DX48"/>
<keyword evidence="1" id="KW-0732">Signal</keyword>
<evidence type="ECO:0000313" key="3">
    <source>
        <dbReference type="Proteomes" id="UP000654075"/>
    </source>
</evidence>
<sequence length="150" mass="16617">MLRRRGAPWTFDAAGLCAALLRARASGAASLPVYSRAVSDPVPNGVQLAASHKVVLVEGNYLLMWGDERWAPLREAFDECWYLRCSSLQEQRERLIARHLQSWTDEKSKLWGEGRTGAASKVDANDFLNLELVEATSKNADRVITSVAAD</sequence>
<dbReference type="EMBL" id="CAJNNV010005754">
    <property type="protein sequence ID" value="CAE8592574.1"/>
    <property type="molecule type" value="Genomic_DNA"/>
</dbReference>
<feature type="signal peptide" evidence="1">
    <location>
        <begin position="1"/>
        <end position="30"/>
    </location>
</feature>
<accession>A0A813DX48</accession>
<protein>
    <recommendedName>
        <fullName evidence="4">Phosphoribulokinase/uridine kinase domain-containing protein</fullName>
    </recommendedName>
</protein>
<gene>
    <name evidence="2" type="ORF">PGLA1383_LOCUS11221</name>
</gene>
<dbReference type="Proteomes" id="UP000654075">
    <property type="component" value="Unassembled WGS sequence"/>
</dbReference>
<evidence type="ECO:0000313" key="2">
    <source>
        <dbReference type="EMBL" id="CAE8592574.1"/>
    </source>
</evidence>
<feature type="chain" id="PRO_5032382671" description="Phosphoribulokinase/uridine kinase domain-containing protein" evidence="1">
    <location>
        <begin position="31"/>
        <end position="150"/>
    </location>
</feature>
<dbReference type="SUPFAM" id="SSF52540">
    <property type="entry name" value="P-loop containing nucleoside triphosphate hydrolases"/>
    <property type="match status" value="1"/>
</dbReference>
<name>A0A813DX48_POLGL</name>
<comment type="caution">
    <text evidence="2">The sequence shown here is derived from an EMBL/GenBank/DDBJ whole genome shotgun (WGS) entry which is preliminary data.</text>
</comment>
<evidence type="ECO:0000256" key="1">
    <source>
        <dbReference type="SAM" id="SignalP"/>
    </source>
</evidence>
<keyword evidence="3" id="KW-1185">Reference proteome</keyword>
<organism evidence="2 3">
    <name type="scientific">Polarella glacialis</name>
    <name type="common">Dinoflagellate</name>
    <dbReference type="NCBI Taxonomy" id="89957"/>
    <lineage>
        <taxon>Eukaryota</taxon>
        <taxon>Sar</taxon>
        <taxon>Alveolata</taxon>
        <taxon>Dinophyceae</taxon>
        <taxon>Suessiales</taxon>
        <taxon>Suessiaceae</taxon>
        <taxon>Polarella</taxon>
    </lineage>
</organism>
<dbReference type="Gene3D" id="3.40.50.300">
    <property type="entry name" value="P-loop containing nucleotide triphosphate hydrolases"/>
    <property type="match status" value="1"/>
</dbReference>
<dbReference type="InterPro" id="IPR027417">
    <property type="entry name" value="P-loop_NTPase"/>
</dbReference>
<dbReference type="OrthoDB" id="333747at2759"/>